<keyword evidence="2" id="KW-1185">Reference proteome</keyword>
<evidence type="ECO:0000313" key="2">
    <source>
        <dbReference type="Proteomes" id="UP000225972"/>
    </source>
</evidence>
<protein>
    <submittedName>
        <fullName evidence="1">Uncharacterized protein</fullName>
    </submittedName>
</protein>
<gene>
    <name evidence="1" type="ORF">TRP8649_00118</name>
</gene>
<dbReference type="Proteomes" id="UP000225972">
    <property type="component" value="Unassembled WGS sequence"/>
</dbReference>
<dbReference type="AlphaFoldDB" id="A0A238J850"/>
<evidence type="ECO:0000313" key="1">
    <source>
        <dbReference type="EMBL" id="SMX26046.1"/>
    </source>
</evidence>
<name>A0A238J850_9RHOB</name>
<organism evidence="1 2">
    <name type="scientific">Pelagimonas phthalicica</name>
    <dbReference type="NCBI Taxonomy" id="1037362"/>
    <lineage>
        <taxon>Bacteria</taxon>
        <taxon>Pseudomonadati</taxon>
        <taxon>Pseudomonadota</taxon>
        <taxon>Alphaproteobacteria</taxon>
        <taxon>Rhodobacterales</taxon>
        <taxon>Roseobacteraceae</taxon>
        <taxon>Pelagimonas</taxon>
    </lineage>
</organism>
<proteinExistence type="predicted"/>
<sequence length="79" mass="9070">MSKESHSKKAMDAEQRLYRNIKRGGPPMKISRLLVKVLGIDEMYDVEFCNDCLVILASRDDIKVLGNMKNWHASEICKT</sequence>
<dbReference type="EMBL" id="FXXP01000001">
    <property type="protein sequence ID" value="SMX26046.1"/>
    <property type="molecule type" value="Genomic_DNA"/>
</dbReference>
<accession>A0A238J850</accession>
<reference evidence="2" key="1">
    <citation type="submission" date="2017-05" db="EMBL/GenBank/DDBJ databases">
        <authorList>
            <person name="Rodrigo-Torres L."/>
            <person name="Arahal R. D."/>
            <person name="Lucena T."/>
        </authorList>
    </citation>
    <scope>NUCLEOTIDE SEQUENCE [LARGE SCALE GENOMIC DNA]</scope>
    <source>
        <strain evidence="2">CECT 8649</strain>
    </source>
</reference>